<proteinExistence type="predicted"/>
<keyword evidence="3" id="KW-1185">Reference proteome</keyword>
<evidence type="ECO:0008006" key="4">
    <source>
        <dbReference type="Google" id="ProtNLM"/>
    </source>
</evidence>
<comment type="caution">
    <text evidence="2">The sequence shown here is derived from an EMBL/GenBank/DDBJ whole genome shotgun (WGS) entry which is preliminary data.</text>
</comment>
<dbReference type="EMBL" id="JBBKZS010000046">
    <property type="protein sequence ID" value="MEJ8859961.1"/>
    <property type="molecule type" value="Genomic_DNA"/>
</dbReference>
<name>A0ABU8XJB7_9BURK</name>
<reference evidence="2 3" key="1">
    <citation type="submission" date="2024-03" db="EMBL/GenBank/DDBJ databases">
        <title>Novel species of the genus Variovorax.</title>
        <authorList>
            <person name="Liu Q."/>
            <person name="Xin Y.-H."/>
        </authorList>
    </citation>
    <scope>NUCLEOTIDE SEQUENCE [LARGE SCALE GENOMIC DNA]</scope>
    <source>
        <strain evidence="2 3">KACC 18901</strain>
    </source>
</reference>
<gene>
    <name evidence="2" type="ORF">WKW79_35810</name>
</gene>
<evidence type="ECO:0000313" key="3">
    <source>
        <dbReference type="Proteomes" id="UP001367030"/>
    </source>
</evidence>
<protein>
    <recommendedName>
        <fullName evidence="4">Sporulation protein</fullName>
    </recommendedName>
</protein>
<organism evidence="2 3">
    <name type="scientific">Variovorax robiniae</name>
    <dbReference type="NCBI Taxonomy" id="1836199"/>
    <lineage>
        <taxon>Bacteria</taxon>
        <taxon>Pseudomonadati</taxon>
        <taxon>Pseudomonadota</taxon>
        <taxon>Betaproteobacteria</taxon>
        <taxon>Burkholderiales</taxon>
        <taxon>Comamonadaceae</taxon>
        <taxon>Variovorax</taxon>
    </lineage>
</organism>
<evidence type="ECO:0000256" key="1">
    <source>
        <dbReference type="SAM" id="MobiDB-lite"/>
    </source>
</evidence>
<dbReference type="Proteomes" id="UP001367030">
    <property type="component" value="Unassembled WGS sequence"/>
</dbReference>
<dbReference type="RefSeq" id="WP_340339993.1">
    <property type="nucleotide sequence ID" value="NZ_JBBKZS010000046.1"/>
</dbReference>
<accession>A0ABU8XJB7</accession>
<evidence type="ECO:0000313" key="2">
    <source>
        <dbReference type="EMBL" id="MEJ8859961.1"/>
    </source>
</evidence>
<feature type="compositionally biased region" description="Basic and acidic residues" evidence="1">
    <location>
        <begin position="77"/>
        <end position="96"/>
    </location>
</feature>
<feature type="region of interest" description="Disordered" evidence="1">
    <location>
        <begin position="65"/>
        <end position="96"/>
    </location>
</feature>
<sequence length="96" mass="10055">MSIRTKPKLFLGVTALAVLAAVVTILAVFVPRPPRGTSSESAFATRFQPIAPVIAGIGSTRALTPVPLEVQRPVPTNDRKPPPDGGAHHEPANASR</sequence>